<dbReference type="RefSeq" id="WP_013621281.1">
    <property type="nucleotide sequence ID" value="NZ_ARZX01000007.1"/>
</dbReference>
<evidence type="ECO:0000313" key="2">
    <source>
        <dbReference type="Proteomes" id="UP000019275"/>
    </source>
</evidence>
<evidence type="ECO:0000313" key="1">
    <source>
        <dbReference type="EMBL" id="EWH13916.1"/>
    </source>
</evidence>
<name>A0ABP3B8W8_9FLAO</name>
<reference evidence="1 2" key="1">
    <citation type="journal article" date="2014" name="Genome Announc.">
        <title>Draft Genome Sequence of the Carrageenan-Degrading Bacterium Cellulophaga sp. Strain KL-A, Isolated from Decaying Marine Algae.</title>
        <authorList>
            <person name="Shan D."/>
            <person name="Ying J."/>
            <person name="Li X."/>
            <person name="Gao Z."/>
            <person name="Wei G."/>
            <person name="Shao Z."/>
        </authorList>
    </citation>
    <scope>NUCLEOTIDE SEQUENCE [LARGE SCALE GENOMIC DNA]</scope>
    <source>
        <strain evidence="1 2">KL-A</strain>
    </source>
</reference>
<proteinExistence type="predicted"/>
<protein>
    <submittedName>
        <fullName evidence="1">Uncharacterized protein</fullName>
    </submittedName>
</protein>
<dbReference type="Proteomes" id="UP000019275">
    <property type="component" value="Unassembled WGS sequence"/>
</dbReference>
<accession>A0ABP3B8W8</accession>
<comment type="caution">
    <text evidence="1">The sequence shown here is derived from an EMBL/GenBank/DDBJ whole genome shotgun (WGS) entry which is preliminary data.</text>
</comment>
<sequence length="130" mass="15029">MNDNPNYYDNQVLDIAEKDFSTEETITINEEPTFIINKNSTTNKDAFTFTSNNKLDQIKQIKESLNVDLKTAQKIVEELHEKMGGGIVKYVESRMVKENGEYTTIKNEFLLNEIISEKEFNTLVKNAKKQ</sequence>
<organism evidence="1 2">
    <name type="scientific">Cellulophaga geojensis KL-A</name>
    <dbReference type="NCBI Taxonomy" id="1328323"/>
    <lineage>
        <taxon>Bacteria</taxon>
        <taxon>Pseudomonadati</taxon>
        <taxon>Bacteroidota</taxon>
        <taxon>Flavobacteriia</taxon>
        <taxon>Flavobacteriales</taxon>
        <taxon>Flavobacteriaceae</taxon>
        <taxon>Cellulophaga</taxon>
    </lineage>
</organism>
<dbReference type="EMBL" id="ARZX01000007">
    <property type="protein sequence ID" value="EWH13916.1"/>
    <property type="molecule type" value="Genomic_DNA"/>
</dbReference>
<keyword evidence="2" id="KW-1185">Reference proteome</keyword>
<gene>
    <name evidence="1" type="ORF">KLA_07687</name>
</gene>